<evidence type="ECO:0000313" key="5">
    <source>
        <dbReference type="EMBL" id="GLK65333.1"/>
    </source>
</evidence>
<evidence type="ECO:0000259" key="3">
    <source>
        <dbReference type="Pfam" id="PF01232"/>
    </source>
</evidence>
<feature type="domain" description="Mannitol dehydrogenase C-terminal" evidence="4">
    <location>
        <begin position="235"/>
        <end position="338"/>
    </location>
</feature>
<keyword evidence="6" id="KW-1185">Reference proteome</keyword>
<reference evidence="5" key="2">
    <citation type="submission" date="2023-01" db="EMBL/GenBank/DDBJ databases">
        <authorList>
            <person name="Sun Q."/>
            <person name="Evtushenko L."/>
        </authorList>
    </citation>
    <scope>NUCLEOTIDE SEQUENCE</scope>
    <source>
        <strain evidence="5">VKM B-2222</strain>
    </source>
</reference>
<dbReference type="InterPro" id="IPR036291">
    <property type="entry name" value="NAD(P)-bd_dom_sf"/>
</dbReference>
<dbReference type="GO" id="GO:0016491">
    <property type="term" value="F:oxidoreductase activity"/>
    <property type="evidence" value="ECO:0007669"/>
    <property type="project" value="UniProtKB-KW"/>
</dbReference>
<dbReference type="InterPro" id="IPR013118">
    <property type="entry name" value="Mannitol_DH_C"/>
</dbReference>
<evidence type="ECO:0000259" key="4">
    <source>
        <dbReference type="Pfam" id="PF08125"/>
    </source>
</evidence>
<comment type="caution">
    <text evidence="5">The sequence shown here is derived from an EMBL/GenBank/DDBJ whole genome shotgun (WGS) entry which is preliminary data.</text>
</comment>
<dbReference type="PANTHER" id="PTHR30524:SF0">
    <property type="entry name" value="ALTRONATE OXIDOREDUCTASE-RELATED"/>
    <property type="match status" value="1"/>
</dbReference>
<dbReference type="Gene3D" id="3.40.50.720">
    <property type="entry name" value="NAD(P)-binding Rossmann-like Domain"/>
    <property type="match status" value="1"/>
</dbReference>
<dbReference type="EMBL" id="BSFH01000084">
    <property type="protein sequence ID" value="GLK65333.1"/>
    <property type="molecule type" value="Genomic_DNA"/>
</dbReference>
<dbReference type="Pfam" id="PF01232">
    <property type="entry name" value="Mannitol_dh"/>
    <property type="match status" value="1"/>
</dbReference>
<dbReference type="InterPro" id="IPR013328">
    <property type="entry name" value="6PGD_dom2"/>
</dbReference>
<dbReference type="Pfam" id="PF08125">
    <property type="entry name" value="Mannitol_dh_C"/>
    <property type="match status" value="1"/>
</dbReference>
<dbReference type="AlphaFoldDB" id="A0AAD3P0S5"/>
<dbReference type="PANTHER" id="PTHR30524">
    <property type="entry name" value="MANNITOL-1-PHOSPHATE 5-DEHYDROGENASE"/>
    <property type="match status" value="1"/>
</dbReference>
<dbReference type="SUPFAM" id="SSF51735">
    <property type="entry name" value="NAD(P)-binding Rossmann-fold domains"/>
    <property type="match status" value="1"/>
</dbReference>
<accession>A0AAD3P0S5</accession>
<feature type="domain" description="Mannitol dehydrogenase N-terminal" evidence="3">
    <location>
        <begin position="5"/>
        <end position="216"/>
    </location>
</feature>
<dbReference type="RefSeq" id="WP_010400069.1">
    <property type="nucleotide sequence ID" value="NZ_BSFH01000084.1"/>
</dbReference>
<protein>
    <submittedName>
        <fullName evidence="5">D-mannonate oxidoreductase</fullName>
    </submittedName>
</protein>
<dbReference type="InterPro" id="IPR008927">
    <property type="entry name" value="6-PGluconate_DH-like_C_sf"/>
</dbReference>
<keyword evidence="1" id="KW-0560">Oxidoreductase</keyword>
<name>A0AAD3P0S5_9RHOB</name>
<dbReference type="SUPFAM" id="SSF48179">
    <property type="entry name" value="6-phosphogluconate dehydrogenase C-terminal domain-like"/>
    <property type="match status" value="1"/>
</dbReference>
<evidence type="ECO:0000313" key="6">
    <source>
        <dbReference type="Proteomes" id="UP001143349"/>
    </source>
</evidence>
<sequence length="365" mass="39993">MQTPIIQFGTSRFLQAHALAYFQNGAPIGAAPAVTVVQSTSDPARRGRLDALTAPDGYPVRVRGIENGQPVDREERVTVVKRGLGYDGDYAELQRIFVQEARWVVSNTADRGFDPQPADDLPHPDPAQSYPAKLFHLMRARHLAGGGPLIVLPTELVPANGDKLRIRVRQIAVAQGEDPAFLDAHIWANSLVDRIVSEEIRPAGAVAEPYGLWAIAAQPGLELPVAHPAIQIVPDLEPVQRLKLHILNLGHSTLIELWQRAGGQETYVRQAMSGPLRVMLMNIMETEVLPGFAQQGMGDQARDYLAVTLDRFDNPFLDHRLSDIAQNHASKVAHRITAFLDWAGLSPDQAPQLHAISQSVKDPAP</sequence>
<organism evidence="5 6">
    <name type="scientific">Paracoccus kondratievae</name>
    <dbReference type="NCBI Taxonomy" id="135740"/>
    <lineage>
        <taxon>Bacteria</taxon>
        <taxon>Pseudomonadati</taxon>
        <taxon>Pseudomonadota</taxon>
        <taxon>Alphaproteobacteria</taxon>
        <taxon>Rhodobacterales</taxon>
        <taxon>Paracoccaceae</taxon>
        <taxon>Paracoccus</taxon>
    </lineage>
</organism>
<evidence type="ECO:0000256" key="2">
    <source>
        <dbReference type="ARBA" id="ARBA00023027"/>
    </source>
</evidence>
<gene>
    <name evidence="5" type="ORF">GCM10017635_28080</name>
</gene>
<dbReference type="Proteomes" id="UP001143349">
    <property type="component" value="Unassembled WGS sequence"/>
</dbReference>
<dbReference type="Gene3D" id="1.10.1040.10">
    <property type="entry name" value="N-(1-d-carboxylethyl)-l-norvaline Dehydrogenase, domain 2"/>
    <property type="match status" value="1"/>
</dbReference>
<reference evidence="5" key="1">
    <citation type="journal article" date="2014" name="Int. J. Syst. Evol. Microbiol.">
        <title>Complete genome sequence of Corynebacterium casei LMG S-19264T (=DSM 44701T), isolated from a smear-ripened cheese.</title>
        <authorList>
            <consortium name="US DOE Joint Genome Institute (JGI-PGF)"/>
            <person name="Walter F."/>
            <person name="Albersmeier A."/>
            <person name="Kalinowski J."/>
            <person name="Ruckert C."/>
        </authorList>
    </citation>
    <scope>NUCLEOTIDE SEQUENCE</scope>
    <source>
        <strain evidence="5">VKM B-2222</strain>
    </source>
</reference>
<dbReference type="InterPro" id="IPR013131">
    <property type="entry name" value="Mannitol_DH_N"/>
</dbReference>
<evidence type="ECO:0000256" key="1">
    <source>
        <dbReference type="ARBA" id="ARBA00023002"/>
    </source>
</evidence>
<proteinExistence type="predicted"/>
<keyword evidence="2" id="KW-0520">NAD</keyword>